<accession>A0A9D2S5H9</accession>
<dbReference type="InterPro" id="IPR014975">
    <property type="entry name" value="DUF1836"/>
</dbReference>
<dbReference type="PANTHER" id="PTHR40056">
    <property type="entry name" value="HYPOTHETICAL CYTOSOLIC PROTEIN"/>
    <property type="match status" value="1"/>
</dbReference>
<comment type="caution">
    <text evidence="2">The sequence shown here is derived from an EMBL/GenBank/DDBJ whole genome shotgun (WGS) entry which is preliminary data.</text>
</comment>
<evidence type="ECO:0000256" key="1">
    <source>
        <dbReference type="SAM" id="MobiDB-lite"/>
    </source>
</evidence>
<dbReference type="AlphaFoldDB" id="A0A9D2S5H9"/>
<reference evidence="2" key="1">
    <citation type="journal article" date="2021" name="PeerJ">
        <title>Extensive microbial diversity within the chicken gut microbiome revealed by metagenomics and culture.</title>
        <authorList>
            <person name="Gilroy R."/>
            <person name="Ravi A."/>
            <person name="Getino M."/>
            <person name="Pursley I."/>
            <person name="Horton D.L."/>
            <person name="Alikhan N.F."/>
            <person name="Baker D."/>
            <person name="Gharbi K."/>
            <person name="Hall N."/>
            <person name="Watson M."/>
            <person name="Adriaenssens E.M."/>
            <person name="Foster-Nyarko E."/>
            <person name="Jarju S."/>
            <person name="Secka A."/>
            <person name="Antonio M."/>
            <person name="Oren A."/>
            <person name="Chaudhuri R.R."/>
            <person name="La Ragione R."/>
            <person name="Hildebrand F."/>
            <person name="Pallen M.J."/>
        </authorList>
    </citation>
    <scope>NUCLEOTIDE SEQUENCE</scope>
    <source>
        <strain evidence="2">CHK189-11263</strain>
    </source>
</reference>
<protein>
    <submittedName>
        <fullName evidence="2">DUF1836 domain-containing protein</fullName>
    </submittedName>
</protein>
<sequence>MEELHELRERMSRQRPVEWEAFPDIGLYMDQVVSYLPRQLIHYGESELLTSAMVNNYIKDGLLPRAEGKRYSRVHLGYLTAICVLKQVLSVKETKGLLAIGSQRKSTPEELYAYFCRQLDAALTETAESLPEDGEEEDLPRLALTLALRSYADRLACQRVLDIMARRAGGEEHPGKRKEKAGRSTRNSGE</sequence>
<evidence type="ECO:0000313" key="2">
    <source>
        <dbReference type="EMBL" id="HJB57432.1"/>
    </source>
</evidence>
<dbReference type="Proteomes" id="UP000824208">
    <property type="component" value="Unassembled WGS sequence"/>
</dbReference>
<evidence type="ECO:0000313" key="3">
    <source>
        <dbReference type="Proteomes" id="UP000824208"/>
    </source>
</evidence>
<name>A0A9D2S5H9_9FIRM</name>
<reference evidence="2" key="2">
    <citation type="submission" date="2021-04" db="EMBL/GenBank/DDBJ databases">
        <authorList>
            <person name="Gilroy R."/>
        </authorList>
    </citation>
    <scope>NUCLEOTIDE SEQUENCE</scope>
    <source>
        <strain evidence="2">CHK189-11263</strain>
    </source>
</reference>
<dbReference type="PANTHER" id="PTHR40056:SF1">
    <property type="entry name" value="DUF1836 DOMAIN-CONTAINING PROTEIN"/>
    <property type="match status" value="1"/>
</dbReference>
<dbReference type="Pfam" id="PF08876">
    <property type="entry name" value="DUF1836"/>
    <property type="match status" value="1"/>
</dbReference>
<gene>
    <name evidence="2" type="ORF">H9714_07765</name>
</gene>
<feature type="region of interest" description="Disordered" evidence="1">
    <location>
        <begin position="168"/>
        <end position="190"/>
    </location>
</feature>
<dbReference type="EMBL" id="DWYC01000068">
    <property type="protein sequence ID" value="HJB57432.1"/>
    <property type="molecule type" value="Genomic_DNA"/>
</dbReference>
<organism evidence="2 3">
    <name type="scientific">Candidatus Flavonifractor intestinipullorum</name>
    <dbReference type="NCBI Taxonomy" id="2838587"/>
    <lineage>
        <taxon>Bacteria</taxon>
        <taxon>Bacillati</taxon>
        <taxon>Bacillota</taxon>
        <taxon>Clostridia</taxon>
        <taxon>Eubacteriales</taxon>
        <taxon>Oscillospiraceae</taxon>
        <taxon>Flavonifractor</taxon>
    </lineage>
</organism>
<proteinExistence type="predicted"/>